<sequence>MPNLPLTALAGQNTSQTATDWIIKKADLGATGLNCPPNSSVPTPKATNSATSLLVALLEFGAGNFTTAAQTADPAINMTIAIDPFTTTDFANGNYYDVTTFNVKVRKIKQDTGVDPDDYDIVA</sequence>
<accession>A0ABR8D9Z5</accession>
<reference evidence="1 2" key="1">
    <citation type="journal article" date="2020" name="ISME J.">
        <title>Comparative genomics reveals insights into cyanobacterial evolution and habitat adaptation.</title>
        <authorList>
            <person name="Chen M.Y."/>
            <person name="Teng W.K."/>
            <person name="Zhao L."/>
            <person name="Hu C.X."/>
            <person name="Zhou Y.K."/>
            <person name="Han B.P."/>
            <person name="Song L.R."/>
            <person name="Shu W.S."/>
        </authorList>
    </citation>
    <scope>NUCLEOTIDE SEQUENCE [LARGE SCALE GENOMIC DNA]</scope>
    <source>
        <strain evidence="1 2">FACHB-119</strain>
    </source>
</reference>
<organism evidence="1 2">
    <name type="scientific">Anabaena azotica FACHB-119</name>
    <dbReference type="NCBI Taxonomy" id="947527"/>
    <lineage>
        <taxon>Bacteria</taxon>
        <taxon>Bacillati</taxon>
        <taxon>Cyanobacteriota</taxon>
        <taxon>Cyanophyceae</taxon>
        <taxon>Nostocales</taxon>
        <taxon>Nostocaceae</taxon>
        <taxon>Anabaena</taxon>
        <taxon>Anabaena azotica</taxon>
    </lineage>
</organism>
<gene>
    <name evidence="1" type="ORF">H6G83_21440</name>
</gene>
<evidence type="ECO:0000313" key="2">
    <source>
        <dbReference type="Proteomes" id="UP000661112"/>
    </source>
</evidence>
<keyword evidence="2" id="KW-1185">Reference proteome</keyword>
<protein>
    <submittedName>
        <fullName evidence="1">Uncharacterized protein</fullName>
    </submittedName>
</protein>
<dbReference type="RefSeq" id="WP_190476000.1">
    <property type="nucleotide sequence ID" value="NZ_JACJSG010000031.1"/>
</dbReference>
<dbReference type="Proteomes" id="UP000661112">
    <property type="component" value="Unassembled WGS sequence"/>
</dbReference>
<dbReference type="EMBL" id="JACJSG010000031">
    <property type="protein sequence ID" value="MBD2503135.1"/>
    <property type="molecule type" value="Genomic_DNA"/>
</dbReference>
<comment type="caution">
    <text evidence="1">The sequence shown here is derived from an EMBL/GenBank/DDBJ whole genome shotgun (WGS) entry which is preliminary data.</text>
</comment>
<name>A0ABR8D9Z5_9NOST</name>
<proteinExistence type="predicted"/>
<evidence type="ECO:0000313" key="1">
    <source>
        <dbReference type="EMBL" id="MBD2503135.1"/>
    </source>
</evidence>